<dbReference type="InterPro" id="IPR002178">
    <property type="entry name" value="PTS_EIIA_type-2_dom"/>
</dbReference>
<name>A0A931AT80_9ENTE</name>
<dbReference type="AlphaFoldDB" id="A0A931AT80"/>
<gene>
    <name evidence="2" type="ORF">IC227_02100</name>
</gene>
<sequence length="138" mass="15847">MKDDWIQYYSPLLLASKNEVYEWLANRLYPQGVNKKAGIYQALLAREAVGNIEIDEGVILPHIENKLVTKTCMMILPLKNRILKWSNEISQVELIIAVFLAPNESLKIKHQLAVCMRCLANEQEIKALKEGKKLEIEI</sequence>
<feature type="domain" description="PTS EIIA type-2" evidence="1">
    <location>
        <begin position="1"/>
        <end position="138"/>
    </location>
</feature>
<accession>A0A931AT80</accession>
<keyword evidence="2" id="KW-0762">Sugar transport</keyword>
<dbReference type="EMBL" id="JADAKE010000007">
    <property type="protein sequence ID" value="MBF8807412.1"/>
    <property type="molecule type" value="Genomic_DNA"/>
</dbReference>
<evidence type="ECO:0000313" key="2">
    <source>
        <dbReference type="EMBL" id="MBF8807412.1"/>
    </source>
</evidence>
<evidence type="ECO:0000313" key="3">
    <source>
        <dbReference type="Proteomes" id="UP000637757"/>
    </source>
</evidence>
<protein>
    <submittedName>
        <fullName evidence="2">PTS sugar transporter subunit IIA</fullName>
    </submittedName>
</protein>
<keyword evidence="3" id="KW-1185">Reference proteome</keyword>
<comment type="caution">
    <text evidence="2">The sequence shown here is derived from an EMBL/GenBank/DDBJ whole genome shotgun (WGS) entry which is preliminary data.</text>
</comment>
<proteinExistence type="predicted"/>
<dbReference type="Proteomes" id="UP000637757">
    <property type="component" value="Unassembled WGS sequence"/>
</dbReference>
<dbReference type="PROSITE" id="PS51094">
    <property type="entry name" value="PTS_EIIA_TYPE_2"/>
    <property type="match status" value="1"/>
</dbReference>
<keyword evidence="2" id="KW-0813">Transport</keyword>
<reference evidence="2" key="1">
    <citation type="submission" date="2020-09" db="EMBL/GenBank/DDBJ databases">
        <title>Genomic insights into the novelty and pathogenicity of a unique biofilm-forming Enterococcus sp. bacteria (Enterococcus lacertideformus) identified in reptiles.</title>
        <authorList>
            <person name="Agius J.E."/>
            <person name="Phalen D.N."/>
            <person name="Rose K."/>
            <person name="Eden J.-S."/>
        </authorList>
    </citation>
    <scope>NUCLEOTIDE SEQUENCE</scope>
    <source>
        <strain evidence="2">PHRS 0518</strain>
    </source>
</reference>
<evidence type="ECO:0000259" key="1">
    <source>
        <dbReference type="PROSITE" id="PS51094"/>
    </source>
</evidence>
<dbReference type="Gene3D" id="3.40.930.10">
    <property type="entry name" value="Mannitol-specific EII, Chain A"/>
    <property type="match status" value="1"/>
</dbReference>
<organism evidence="2 3">
    <name type="scientific">Enterococcus lacertideformus</name>
    <dbReference type="NCBI Taxonomy" id="2771493"/>
    <lineage>
        <taxon>Bacteria</taxon>
        <taxon>Bacillati</taxon>
        <taxon>Bacillota</taxon>
        <taxon>Bacilli</taxon>
        <taxon>Lactobacillales</taxon>
        <taxon>Enterococcaceae</taxon>
        <taxon>Enterococcus</taxon>
    </lineage>
</organism>
<dbReference type="InterPro" id="IPR016152">
    <property type="entry name" value="PTrfase/Anion_transptr"/>
</dbReference>
<dbReference type="Pfam" id="PF00359">
    <property type="entry name" value="PTS_EIIA_2"/>
    <property type="match status" value="1"/>
</dbReference>
<dbReference type="SUPFAM" id="SSF55804">
    <property type="entry name" value="Phoshotransferase/anion transport protein"/>
    <property type="match status" value="1"/>
</dbReference>